<feature type="coiled-coil region" evidence="4">
    <location>
        <begin position="1057"/>
        <end position="1119"/>
    </location>
</feature>
<evidence type="ECO:0000256" key="4">
    <source>
        <dbReference type="SAM" id="Coils"/>
    </source>
</evidence>
<feature type="coiled-coil region" evidence="4">
    <location>
        <begin position="931"/>
        <end position="1007"/>
    </location>
</feature>
<dbReference type="Pfam" id="PF00400">
    <property type="entry name" value="WD40"/>
    <property type="match status" value="3"/>
</dbReference>
<keyword evidence="4" id="KW-0175">Coiled coil</keyword>
<feature type="coiled-coil region" evidence="4">
    <location>
        <begin position="709"/>
        <end position="786"/>
    </location>
</feature>
<evidence type="ECO:0000256" key="3">
    <source>
        <dbReference type="PROSITE-ProRule" id="PRU00221"/>
    </source>
</evidence>
<dbReference type="Proteomes" id="UP000095192">
    <property type="component" value="Unassembled WGS sequence"/>
</dbReference>
<accession>A0A1D3D8Q2</accession>
<dbReference type="PROSITE" id="PS50082">
    <property type="entry name" value="WD_REPEATS_2"/>
    <property type="match status" value="3"/>
</dbReference>
<organism evidence="6 7">
    <name type="scientific">Cyclospora cayetanensis</name>
    <dbReference type="NCBI Taxonomy" id="88456"/>
    <lineage>
        <taxon>Eukaryota</taxon>
        <taxon>Sar</taxon>
        <taxon>Alveolata</taxon>
        <taxon>Apicomplexa</taxon>
        <taxon>Conoidasida</taxon>
        <taxon>Coccidia</taxon>
        <taxon>Eucoccidiorida</taxon>
        <taxon>Eimeriorina</taxon>
        <taxon>Eimeriidae</taxon>
        <taxon>Cyclospora</taxon>
    </lineage>
</organism>
<dbReference type="VEuPathDB" id="ToxoDB:cyc_02461"/>
<keyword evidence="7" id="KW-1185">Reference proteome</keyword>
<dbReference type="EMBL" id="JROU02000264">
    <property type="protein sequence ID" value="OEH79837.1"/>
    <property type="molecule type" value="Genomic_DNA"/>
</dbReference>
<dbReference type="InterPro" id="IPR019775">
    <property type="entry name" value="WD40_repeat_CS"/>
</dbReference>
<dbReference type="PROSITE" id="PS50294">
    <property type="entry name" value="WD_REPEATS_REGION"/>
    <property type="match status" value="1"/>
</dbReference>
<keyword evidence="2" id="KW-0677">Repeat</keyword>
<reference evidence="6 7" key="1">
    <citation type="journal article" date="2016" name="BMC Genomics">
        <title>Comparative genomics reveals Cyclospora cayetanensis possesses coccidia-like metabolism and invasion components but unique surface antigens.</title>
        <authorList>
            <person name="Liu S."/>
            <person name="Wang L."/>
            <person name="Zheng H."/>
            <person name="Xu Z."/>
            <person name="Roellig D.M."/>
            <person name="Li N."/>
            <person name="Frace M.A."/>
            <person name="Tang K."/>
            <person name="Arrowood M.J."/>
            <person name="Moss D.M."/>
            <person name="Zhang L."/>
            <person name="Feng Y."/>
            <person name="Xiao L."/>
        </authorList>
    </citation>
    <scope>NUCLEOTIDE SEQUENCE [LARGE SCALE GENOMIC DNA]</scope>
    <source>
        <strain evidence="6 7">CHN_HEN01</strain>
    </source>
</reference>
<feature type="repeat" description="WD" evidence="3">
    <location>
        <begin position="394"/>
        <end position="426"/>
    </location>
</feature>
<dbReference type="SMART" id="SM00320">
    <property type="entry name" value="WD40"/>
    <property type="match status" value="8"/>
</dbReference>
<feature type="compositionally biased region" description="Polar residues" evidence="5">
    <location>
        <begin position="1266"/>
        <end position="1285"/>
    </location>
</feature>
<feature type="repeat" description="WD" evidence="3">
    <location>
        <begin position="517"/>
        <end position="545"/>
    </location>
</feature>
<feature type="region of interest" description="Disordered" evidence="5">
    <location>
        <begin position="1"/>
        <end position="22"/>
    </location>
</feature>
<dbReference type="SUPFAM" id="SSF50978">
    <property type="entry name" value="WD40 repeat-like"/>
    <property type="match status" value="1"/>
</dbReference>
<evidence type="ECO:0000256" key="5">
    <source>
        <dbReference type="SAM" id="MobiDB-lite"/>
    </source>
</evidence>
<dbReference type="InParanoid" id="A0A1D3D8Q2"/>
<dbReference type="SUPFAM" id="SSF50998">
    <property type="entry name" value="Quinoprotein alcohol dehydrogenase-like"/>
    <property type="match status" value="1"/>
</dbReference>
<dbReference type="PANTHER" id="PTHR32215:SF0">
    <property type="entry name" value="CILIA- AND FLAGELLA-ASSOCIATED PROTEIN 57"/>
    <property type="match status" value="1"/>
</dbReference>
<feature type="repeat" description="WD" evidence="3">
    <location>
        <begin position="650"/>
        <end position="691"/>
    </location>
</feature>
<dbReference type="InterPro" id="IPR052993">
    <property type="entry name" value="CFA-57"/>
</dbReference>
<dbReference type="InterPro" id="IPR015943">
    <property type="entry name" value="WD40/YVTN_repeat-like_dom_sf"/>
</dbReference>
<dbReference type="InterPro" id="IPR036322">
    <property type="entry name" value="WD40_repeat_dom_sf"/>
</dbReference>
<feature type="coiled-coil region" evidence="4">
    <location>
        <begin position="1159"/>
        <end position="1218"/>
    </location>
</feature>
<proteinExistence type="predicted"/>
<evidence type="ECO:0000313" key="6">
    <source>
        <dbReference type="EMBL" id="OEH79837.1"/>
    </source>
</evidence>
<sequence length="1355" mass="152274">MSFGGFTEGKRPSQGTQRSSVAAVHQNATERFALPPVSLSCHHVFGSKPNVRGGVHFTEASAVCYPCGRLMVLHKLEKKAQKFLHGADEGLETVCTAVSQNKRYLLVGERSERRALVSVYDLITLKTKKTLAFADCQSTEFRSVAFSGDSRHILALGGPPDWCLVYWAWEKAKVVASYKSGCSLSLLPAVLLLCIAHSQLGMPSLEFCECSFNPLDSSIVCLVGDGVSRMLRLQDGQLRVMQNYLYKRQGQQFTSHAWLCDDSLIVASHSGDLTLLDGTGDFVATLSCSPGLPGTLRCLVPTSKGFVCGGAGASIRIFEKSQDPTEIYELTTDVSVDNQAAEGTHVSSLAMSPKEDTVAIGLSNGQLFLLSLKAKAQHGPHQAPATPVLSFLHTSFHTGAIYGMDVCTQKPLAVTCGDDQTIRVWDFLERRLELCQNFPEEIFSVAFHPSSYHILAGFADKLRLMNLMLGELRTVKEFAIKASRECRFSHGGHMFAAASGNMIEVFNMYSWTHQATLRGHSARVASFSWSVDDRSIASAGHDGAVYEFLIDKEGTRTQDCVQKNVQLYSIVQNPLENGGETSELFAVGSDACIKQIQQSQLLECYDAVEPQGAIAVLSNGRAFFTGVSVSGLPGSIRCYKAPISGEYGRHMCHEGPVTRLAVAANNSILLSAGADGVLCVWNVNDREAAPVEQSTVKYMAEVLVDRTHLMERQSHLTELERQVEDVSNQMDFQQRRFETQHKDAMSQLETRFNKELAAERQKFDILREEKLEAERLFHEQLEAQEEQHSAAIQVSRTPIGTSSKVIRLKSFLLSALYLLIHFWRKATARQIRVGFALELLQRLLSLWARTEWSRQMTLQAKQAEDELQRMRESKELALKTHQELLQQVEEDADRQALCYVVVRLAAYPTPQELVCLLTVIHTLKLESLPLVMEIESLKEMYERRLAEENAEKVKLRGQAGIFRQRYEDAKEQAEQLREAARMKEERAARLKADVDKLVADRTALNQELQERDKTIGEKEQRIYDLKRQNQELEKFKFVLDYKINQLKAVIDPKTRDIQEMQAQIQAMDSELVEYHRQGKVSAMEMEQLKLKHKALRDEISAQRQKIAQGEQRMRRLQLDIYECMQYLQDPHTLKQRVTALYRKYLTTTLPPSEVDTDILKEQTRQRDYLEKSVECLKKRLGKDSEMHRQDNVKLMQENAALICEINDLRKELLALQSDNRQRKFAGAPKTERDNVRSARRKTPKCEGNSTLYDKNSGDPRPKSVKLSATRSAVPSSPCIQGNPPVNQSQLEEIEPGGTQASDKVAEECAKLIETQASEIGALKKKLELVEKQLETKDVLASRESNSHEIIDTTSA</sequence>
<comment type="caution">
    <text evidence="6">The sequence shown here is derived from an EMBL/GenBank/DDBJ whole genome shotgun (WGS) entry which is preliminary data.</text>
</comment>
<dbReference type="PANTHER" id="PTHR32215">
    <property type="entry name" value="CILIA- AND FLAGELLA-ASSOCIATED PROTEIN 57"/>
    <property type="match status" value="1"/>
</dbReference>
<evidence type="ECO:0000313" key="7">
    <source>
        <dbReference type="Proteomes" id="UP000095192"/>
    </source>
</evidence>
<dbReference type="InterPro" id="IPR011047">
    <property type="entry name" value="Quinoprotein_ADH-like_sf"/>
</dbReference>
<keyword evidence="1 3" id="KW-0853">WD repeat</keyword>
<protein>
    <submittedName>
        <fullName evidence="6">Wd g-beta repeat-containing protein</fullName>
    </submittedName>
</protein>
<dbReference type="Gene3D" id="2.130.10.10">
    <property type="entry name" value="YVTN repeat-like/Quinoprotein amine dehydrogenase"/>
    <property type="match status" value="3"/>
</dbReference>
<name>A0A1D3D8Q2_9EIME</name>
<evidence type="ECO:0000256" key="1">
    <source>
        <dbReference type="ARBA" id="ARBA00022574"/>
    </source>
</evidence>
<gene>
    <name evidence="6" type="ORF">cyc_02461</name>
</gene>
<feature type="coiled-coil region" evidence="4">
    <location>
        <begin position="853"/>
        <end position="891"/>
    </location>
</feature>
<dbReference type="InterPro" id="IPR001680">
    <property type="entry name" value="WD40_rpt"/>
</dbReference>
<dbReference type="PROSITE" id="PS00678">
    <property type="entry name" value="WD_REPEATS_1"/>
    <property type="match status" value="1"/>
</dbReference>
<dbReference type="VEuPathDB" id="ToxoDB:LOC34619311"/>
<feature type="region of interest" description="Disordered" evidence="5">
    <location>
        <begin position="1223"/>
        <end position="1285"/>
    </location>
</feature>
<evidence type="ECO:0000256" key="2">
    <source>
        <dbReference type="ARBA" id="ARBA00022737"/>
    </source>
</evidence>